<evidence type="ECO:0000313" key="2">
    <source>
        <dbReference type="EMBL" id="GGI79219.1"/>
    </source>
</evidence>
<dbReference type="EMBL" id="BMPZ01000003">
    <property type="protein sequence ID" value="GGI79219.1"/>
    <property type="molecule type" value="Genomic_DNA"/>
</dbReference>
<dbReference type="AlphaFoldDB" id="A0A917JP35"/>
<evidence type="ECO:0000313" key="3">
    <source>
        <dbReference type="Proteomes" id="UP000613743"/>
    </source>
</evidence>
<dbReference type="Pfam" id="PF03009">
    <property type="entry name" value="GDPD"/>
    <property type="match status" value="1"/>
</dbReference>
<name>A0A917JP35_9GAMM</name>
<dbReference type="Gene3D" id="3.20.20.190">
    <property type="entry name" value="Phosphatidylinositol (PI) phosphodiesterase"/>
    <property type="match status" value="1"/>
</dbReference>
<proteinExistence type="predicted"/>
<comment type="caution">
    <text evidence="2">The sequence shown here is derived from an EMBL/GenBank/DDBJ whole genome shotgun (WGS) entry which is preliminary data.</text>
</comment>
<dbReference type="GO" id="GO:0008081">
    <property type="term" value="F:phosphoric diester hydrolase activity"/>
    <property type="evidence" value="ECO:0007669"/>
    <property type="project" value="InterPro"/>
</dbReference>
<keyword evidence="3" id="KW-1185">Reference proteome</keyword>
<dbReference type="InterPro" id="IPR030395">
    <property type="entry name" value="GP_PDE_dom"/>
</dbReference>
<reference evidence="2" key="2">
    <citation type="submission" date="2020-09" db="EMBL/GenBank/DDBJ databases">
        <authorList>
            <person name="Sun Q."/>
            <person name="Ohkuma M."/>
        </authorList>
    </citation>
    <scope>NUCLEOTIDE SEQUENCE</scope>
    <source>
        <strain evidence="2">JCM 30804</strain>
    </source>
</reference>
<dbReference type="PANTHER" id="PTHR46211">
    <property type="entry name" value="GLYCEROPHOSPHORYL DIESTER PHOSPHODIESTERASE"/>
    <property type="match status" value="1"/>
</dbReference>
<dbReference type="RefSeq" id="WP_188919602.1">
    <property type="nucleotide sequence ID" value="NZ_BMPZ01000003.1"/>
</dbReference>
<sequence>MLIFAHRGASGYAPENTLAAMDKAIELNAEAVEIDIHANNGELFVFHDRYLDKLTSRHGLIHHIPQTELRSLQVQGQPIPTLFEVLSCLSGHCKVNIELKGLTCLRPLLKFYPQIFNELGYQQQDIIFSSFQHQFLHTLKQRYPDALVAPLLASMPLCGAQVVSDLQAYSLHLNINIINQDIVDDAHSRGAKVYVYTVDNEGDIKALQCMGVDGIFSNYPDKAKAALLQPQEVQHAATLYQDWFG</sequence>
<reference evidence="2" key="1">
    <citation type="journal article" date="2014" name="Int. J. Syst. Evol. Microbiol.">
        <title>Complete genome sequence of Corynebacterium casei LMG S-19264T (=DSM 44701T), isolated from a smear-ripened cheese.</title>
        <authorList>
            <consortium name="US DOE Joint Genome Institute (JGI-PGF)"/>
            <person name="Walter F."/>
            <person name="Albersmeier A."/>
            <person name="Kalinowski J."/>
            <person name="Ruckert C."/>
        </authorList>
    </citation>
    <scope>NUCLEOTIDE SEQUENCE</scope>
    <source>
        <strain evidence="2">JCM 30804</strain>
    </source>
</reference>
<dbReference type="GO" id="GO:0006629">
    <property type="term" value="P:lipid metabolic process"/>
    <property type="evidence" value="ECO:0007669"/>
    <property type="project" value="InterPro"/>
</dbReference>
<organism evidence="2 3">
    <name type="scientific">Shewanella gelidii</name>
    <dbReference type="NCBI Taxonomy" id="1642821"/>
    <lineage>
        <taxon>Bacteria</taxon>
        <taxon>Pseudomonadati</taxon>
        <taxon>Pseudomonadota</taxon>
        <taxon>Gammaproteobacteria</taxon>
        <taxon>Alteromonadales</taxon>
        <taxon>Shewanellaceae</taxon>
        <taxon>Shewanella</taxon>
    </lineage>
</organism>
<dbReference type="PROSITE" id="PS51704">
    <property type="entry name" value="GP_PDE"/>
    <property type="match status" value="1"/>
</dbReference>
<protein>
    <submittedName>
        <fullName evidence="2">Glycerophosphoryl diester phosphodiesterase</fullName>
    </submittedName>
</protein>
<dbReference type="Proteomes" id="UP000613743">
    <property type="component" value="Unassembled WGS sequence"/>
</dbReference>
<dbReference type="SUPFAM" id="SSF51695">
    <property type="entry name" value="PLC-like phosphodiesterases"/>
    <property type="match status" value="1"/>
</dbReference>
<accession>A0A917JP35</accession>
<evidence type="ECO:0000259" key="1">
    <source>
        <dbReference type="PROSITE" id="PS51704"/>
    </source>
</evidence>
<dbReference type="PANTHER" id="PTHR46211:SF1">
    <property type="entry name" value="GLYCEROPHOSPHODIESTER PHOSPHODIESTERASE, CYTOPLASMIC"/>
    <property type="match status" value="1"/>
</dbReference>
<dbReference type="InterPro" id="IPR017946">
    <property type="entry name" value="PLC-like_Pdiesterase_TIM-brl"/>
</dbReference>
<feature type="domain" description="GP-PDE" evidence="1">
    <location>
        <begin position="1"/>
        <end position="227"/>
    </location>
</feature>
<gene>
    <name evidence="2" type="ORF">GCM10009332_15740</name>
</gene>